<dbReference type="AlphaFoldDB" id="A0A0F6SGX0"/>
<dbReference type="OrthoDB" id="5520648at2"/>
<proteinExistence type="predicted"/>
<evidence type="ECO:0000313" key="2">
    <source>
        <dbReference type="Proteomes" id="UP000034883"/>
    </source>
</evidence>
<reference evidence="1 2" key="1">
    <citation type="submission" date="2015-03" db="EMBL/GenBank/DDBJ databases">
        <title>Genome assembly of Sandaracinus amylolyticus DSM 53668.</title>
        <authorList>
            <person name="Sharma G."/>
            <person name="Subramanian S."/>
        </authorList>
    </citation>
    <scope>NUCLEOTIDE SEQUENCE [LARGE SCALE GENOMIC DNA]</scope>
    <source>
        <strain evidence="1 2">DSM 53668</strain>
    </source>
</reference>
<dbReference type="EMBL" id="CP011125">
    <property type="protein sequence ID" value="AKF09429.1"/>
    <property type="molecule type" value="Genomic_DNA"/>
</dbReference>
<dbReference type="STRING" id="927083.DB32_006578"/>
<protein>
    <submittedName>
        <fullName evidence="1">Uncharacterized protein</fullName>
    </submittedName>
</protein>
<organism evidence="1 2">
    <name type="scientific">Sandaracinus amylolyticus</name>
    <dbReference type="NCBI Taxonomy" id="927083"/>
    <lineage>
        <taxon>Bacteria</taxon>
        <taxon>Pseudomonadati</taxon>
        <taxon>Myxococcota</taxon>
        <taxon>Polyangia</taxon>
        <taxon>Polyangiales</taxon>
        <taxon>Sandaracinaceae</taxon>
        <taxon>Sandaracinus</taxon>
    </lineage>
</organism>
<dbReference type="KEGG" id="samy:DB32_006578"/>
<dbReference type="Proteomes" id="UP000034883">
    <property type="component" value="Chromosome"/>
</dbReference>
<sequence>MLTHFASSSVARERERVARHIERAERAAMAQDVSSLSRLQRMVRSLLLRELAQYRRDARFPQNRGFAEPTPYFVDAEGTRCAMAHLLEVGGETELVARVARERNNAWVRELADEPRLIAWLAGRLERRRGRRDPAELLRHELVVRVRRRLVRAGELPGARARRARGRRHR</sequence>
<gene>
    <name evidence="1" type="ORF">DB32_006578</name>
</gene>
<keyword evidence="2" id="KW-1185">Reference proteome</keyword>
<evidence type="ECO:0000313" key="1">
    <source>
        <dbReference type="EMBL" id="AKF09429.1"/>
    </source>
</evidence>
<name>A0A0F6SGX0_9BACT</name>
<accession>A0A0F6SGX0</accession>